<reference evidence="2" key="1">
    <citation type="submission" date="2014-09" db="EMBL/GenBank/DDBJ databases">
        <authorList>
            <person name="Mudge J."/>
            <person name="Ramaraj T."/>
            <person name="Lindquist I.E."/>
            <person name="Bharti A.K."/>
            <person name="Sundararajan A."/>
            <person name="Cameron C.T."/>
            <person name="Woodward J.E."/>
            <person name="May G.D."/>
            <person name="Brubaker C."/>
            <person name="Broadhvest J."/>
            <person name="Wilkins T.A."/>
        </authorList>
    </citation>
    <scope>NUCLEOTIDE SEQUENCE</scope>
    <source>
        <strain evidence="2">cv. AKA8401</strain>
    </source>
</reference>
<dbReference type="AlphaFoldDB" id="A0A0B0PJ24"/>
<keyword evidence="2" id="KW-1185">Reference proteome</keyword>
<organism evidence="1 2">
    <name type="scientific">Gossypium arboreum</name>
    <name type="common">Tree cotton</name>
    <name type="synonym">Gossypium nanking</name>
    <dbReference type="NCBI Taxonomy" id="29729"/>
    <lineage>
        <taxon>Eukaryota</taxon>
        <taxon>Viridiplantae</taxon>
        <taxon>Streptophyta</taxon>
        <taxon>Embryophyta</taxon>
        <taxon>Tracheophyta</taxon>
        <taxon>Spermatophyta</taxon>
        <taxon>Magnoliopsida</taxon>
        <taxon>eudicotyledons</taxon>
        <taxon>Gunneridae</taxon>
        <taxon>Pentapetalae</taxon>
        <taxon>rosids</taxon>
        <taxon>malvids</taxon>
        <taxon>Malvales</taxon>
        <taxon>Malvaceae</taxon>
        <taxon>Malvoideae</taxon>
        <taxon>Gossypium</taxon>
    </lineage>
</organism>
<name>A0A0B0PJ24_GOSAR</name>
<evidence type="ECO:0000313" key="2">
    <source>
        <dbReference type="Proteomes" id="UP000032142"/>
    </source>
</evidence>
<accession>A0A0B0PJ24</accession>
<evidence type="ECO:0000313" key="1">
    <source>
        <dbReference type="EMBL" id="KHG24439.1"/>
    </source>
</evidence>
<dbReference type="Proteomes" id="UP000032142">
    <property type="component" value="Unassembled WGS sequence"/>
</dbReference>
<dbReference type="EMBL" id="KN428811">
    <property type="protein sequence ID" value="KHG24439.1"/>
    <property type="molecule type" value="Genomic_DNA"/>
</dbReference>
<protein>
    <submittedName>
        <fullName evidence="1">Chromatin structure-remodeling complex subunit RSC4</fullName>
    </submittedName>
</protein>
<sequence>MPVSYDRVLHMAKTHDCVSYTATTRVDKYKAIFQVILSPSQHTHTYYYNSIQQGLHRHLNVHKHVMIMSISHAIDI</sequence>
<gene>
    <name evidence="1" type="ORF">F383_30761</name>
</gene>
<proteinExistence type="predicted"/>